<dbReference type="InterPro" id="IPR036515">
    <property type="entry name" value="Transposase_17_sf"/>
</dbReference>
<name>A0AAQ1HQT5_9PSED</name>
<dbReference type="SUPFAM" id="SSF143422">
    <property type="entry name" value="Transposase IS200-like"/>
    <property type="match status" value="1"/>
</dbReference>
<reference evidence="2 3" key="1">
    <citation type="submission" date="2016-10" db="EMBL/GenBank/DDBJ databases">
        <authorList>
            <person name="Varghese N."/>
            <person name="Submissions S."/>
        </authorList>
    </citation>
    <scope>NUCLEOTIDE SEQUENCE [LARGE SCALE GENOMIC DNA]</scope>
    <source>
        <strain evidence="2 3">LMG 18378</strain>
    </source>
</reference>
<accession>A0AAQ1HQT5</accession>
<dbReference type="GO" id="GO:0004803">
    <property type="term" value="F:transposase activity"/>
    <property type="evidence" value="ECO:0007669"/>
    <property type="project" value="InterPro"/>
</dbReference>
<protein>
    <submittedName>
        <fullName evidence="2">REP element-mobilizing transposase RayT</fullName>
    </submittedName>
</protein>
<dbReference type="GO" id="GO:0043565">
    <property type="term" value="F:sequence-specific DNA binding"/>
    <property type="evidence" value="ECO:0007669"/>
    <property type="project" value="TreeGrafter"/>
</dbReference>
<dbReference type="NCBIfam" id="NF047646">
    <property type="entry name" value="REP_Tyr_transpos"/>
    <property type="match status" value="1"/>
</dbReference>
<dbReference type="SMART" id="SM01321">
    <property type="entry name" value="Y1_Tnp"/>
    <property type="match status" value="1"/>
</dbReference>
<dbReference type="PANTHER" id="PTHR36966">
    <property type="entry name" value="REP-ASSOCIATED TYROSINE TRANSPOSASE"/>
    <property type="match status" value="1"/>
</dbReference>
<evidence type="ECO:0000313" key="3">
    <source>
        <dbReference type="Proteomes" id="UP000183385"/>
    </source>
</evidence>
<gene>
    <name evidence="2" type="ORF">SAMN05216577_102309</name>
</gene>
<evidence type="ECO:0000313" key="2">
    <source>
        <dbReference type="EMBL" id="SFC07416.1"/>
    </source>
</evidence>
<dbReference type="InterPro" id="IPR052715">
    <property type="entry name" value="RAYT_transposase"/>
</dbReference>
<sequence length="154" mass="17312">MDEQSPGNSALRKGRFSQPYTTYLVTTTTYDRTPIFRCFPAACAAARCFGDPRLLDDCHMLAWVLMPDHAHWLLQIGSGASLNSLVNRLKSCSARHVNQCLGRSGTLWARAYHDRALRRDEDLRAAARYVVANPLRAGLVAKVGDYPFWNAVWL</sequence>
<dbReference type="EMBL" id="FOLS01000002">
    <property type="protein sequence ID" value="SFC07416.1"/>
    <property type="molecule type" value="Genomic_DNA"/>
</dbReference>
<dbReference type="Gene3D" id="3.30.70.1290">
    <property type="entry name" value="Transposase IS200-like"/>
    <property type="match status" value="1"/>
</dbReference>
<evidence type="ECO:0000259" key="1">
    <source>
        <dbReference type="SMART" id="SM01321"/>
    </source>
</evidence>
<dbReference type="Proteomes" id="UP000183385">
    <property type="component" value="Unassembled WGS sequence"/>
</dbReference>
<organism evidence="2 3">
    <name type="scientific">Pseudomonas citronellolis</name>
    <dbReference type="NCBI Taxonomy" id="53408"/>
    <lineage>
        <taxon>Bacteria</taxon>
        <taxon>Pseudomonadati</taxon>
        <taxon>Pseudomonadota</taxon>
        <taxon>Gammaproteobacteria</taxon>
        <taxon>Pseudomonadales</taxon>
        <taxon>Pseudomonadaceae</taxon>
        <taxon>Pseudomonas</taxon>
    </lineage>
</organism>
<keyword evidence="3" id="KW-1185">Reference proteome</keyword>
<comment type="caution">
    <text evidence="2">The sequence shown here is derived from an EMBL/GenBank/DDBJ whole genome shotgun (WGS) entry which is preliminary data.</text>
</comment>
<feature type="domain" description="Transposase IS200-like" evidence="1">
    <location>
        <begin position="18"/>
        <end position="133"/>
    </location>
</feature>
<proteinExistence type="predicted"/>
<dbReference type="Pfam" id="PF01797">
    <property type="entry name" value="Y1_Tnp"/>
    <property type="match status" value="1"/>
</dbReference>
<dbReference type="AlphaFoldDB" id="A0AAQ1HQT5"/>
<dbReference type="GO" id="GO:0006313">
    <property type="term" value="P:DNA transposition"/>
    <property type="evidence" value="ECO:0007669"/>
    <property type="project" value="InterPro"/>
</dbReference>
<dbReference type="RefSeq" id="WP_074977265.1">
    <property type="nucleotide sequence ID" value="NZ_FOLS01000002.1"/>
</dbReference>
<dbReference type="InterPro" id="IPR002686">
    <property type="entry name" value="Transposase_17"/>
</dbReference>
<dbReference type="PANTHER" id="PTHR36966:SF1">
    <property type="entry name" value="REP-ASSOCIATED TYROSINE TRANSPOSASE"/>
    <property type="match status" value="1"/>
</dbReference>